<feature type="domain" description="tRNA ligase kinase" evidence="4">
    <location>
        <begin position="432"/>
        <end position="581"/>
    </location>
</feature>
<dbReference type="InterPro" id="IPR012387">
    <property type="entry name" value="Trl1_fun"/>
</dbReference>
<feature type="active site" description="N6-AMP-lysine intermediate" evidence="2">
    <location>
        <position position="131"/>
    </location>
</feature>
<dbReference type="GO" id="GO:0008081">
    <property type="term" value="F:phosphoric diester hydrolase activity"/>
    <property type="evidence" value="ECO:0007669"/>
    <property type="project" value="InterPro"/>
</dbReference>
<dbReference type="GO" id="GO:0051730">
    <property type="term" value="F:GTP-dependent polyribonucleotide 5'-hydroxyl-kinase activity"/>
    <property type="evidence" value="ECO:0007669"/>
    <property type="project" value="InterPro"/>
</dbReference>
<dbReference type="Pfam" id="PF09511">
    <property type="entry name" value="RNA_lig_T4_1"/>
    <property type="match status" value="1"/>
</dbReference>
<feature type="domain" description="T4 RNA ligase 1-like N-terminal" evidence="5">
    <location>
        <begin position="72"/>
        <end position="325"/>
    </location>
</feature>
<organism evidence="6 7">
    <name type="scientific">Steccherinum ochraceum</name>
    <dbReference type="NCBI Taxonomy" id="92696"/>
    <lineage>
        <taxon>Eukaryota</taxon>
        <taxon>Fungi</taxon>
        <taxon>Dikarya</taxon>
        <taxon>Basidiomycota</taxon>
        <taxon>Agaricomycotina</taxon>
        <taxon>Agaricomycetes</taxon>
        <taxon>Polyporales</taxon>
        <taxon>Steccherinaceae</taxon>
        <taxon>Steccherinum</taxon>
    </lineage>
</organism>
<accession>A0A4V2MXQ8</accession>
<name>A0A4V2MXQ8_9APHY</name>
<dbReference type="GO" id="GO:0005634">
    <property type="term" value="C:nucleus"/>
    <property type="evidence" value="ECO:0007669"/>
    <property type="project" value="TreeGrafter"/>
</dbReference>
<dbReference type="PANTHER" id="PTHR32004">
    <property type="entry name" value="TRNA LIGASE"/>
    <property type="match status" value="1"/>
</dbReference>
<evidence type="ECO:0000259" key="4">
    <source>
        <dbReference type="Pfam" id="PF08303"/>
    </source>
</evidence>
<dbReference type="Gene3D" id="3.40.50.300">
    <property type="entry name" value="P-loop containing nucleotide triphosphate hydrolases"/>
    <property type="match status" value="1"/>
</dbReference>
<evidence type="ECO:0000259" key="5">
    <source>
        <dbReference type="Pfam" id="PF09511"/>
    </source>
</evidence>
<dbReference type="GO" id="GO:0003972">
    <property type="term" value="F:RNA ligase (ATP) activity"/>
    <property type="evidence" value="ECO:0007669"/>
    <property type="project" value="UniProtKB-UniRule"/>
</dbReference>
<dbReference type="EMBL" id="RWJN01000011">
    <property type="protein sequence ID" value="TCD71017.1"/>
    <property type="molecule type" value="Genomic_DNA"/>
</dbReference>
<evidence type="ECO:0000313" key="7">
    <source>
        <dbReference type="Proteomes" id="UP000292702"/>
    </source>
</evidence>
<evidence type="ECO:0000256" key="2">
    <source>
        <dbReference type="PIRSR" id="PIRSR019634-50"/>
    </source>
</evidence>
<dbReference type="InterPro" id="IPR019039">
    <property type="entry name" value="T4-Rnl1-like_N"/>
</dbReference>
<proteinExistence type="inferred from homology"/>
<dbReference type="PIRSF" id="PIRSF019634">
    <property type="entry name" value="tRNA_lig_yeast"/>
    <property type="match status" value="1"/>
</dbReference>
<keyword evidence="7" id="KW-1185">Reference proteome</keyword>
<reference evidence="6 7" key="1">
    <citation type="submission" date="2018-11" db="EMBL/GenBank/DDBJ databases">
        <title>Genome assembly of Steccherinum ochraceum LE-BIN_3174, the white-rot fungus of the Steccherinaceae family (The Residual Polyporoid clade, Polyporales, Basidiomycota).</title>
        <authorList>
            <person name="Fedorova T.V."/>
            <person name="Glazunova O.A."/>
            <person name="Landesman E.O."/>
            <person name="Moiseenko K.V."/>
            <person name="Psurtseva N.V."/>
            <person name="Savinova O.S."/>
            <person name="Shakhova N.V."/>
            <person name="Tyazhelova T.V."/>
            <person name="Vasina D.V."/>
        </authorList>
    </citation>
    <scope>NUCLEOTIDE SEQUENCE [LARGE SCALE GENOMIC DNA]</scope>
    <source>
        <strain evidence="6 7">LE-BIN_3174</strain>
    </source>
</reference>
<comment type="catalytic activity">
    <reaction evidence="1">
        <text>ATP + (ribonucleotide)n-3'-hydroxyl + 5'-phospho-(ribonucleotide)m = (ribonucleotide)n+m + AMP + diphosphate.</text>
        <dbReference type="EC" id="6.5.1.3"/>
    </reaction>
</comment>
<dbReference type="PANTHER" id="PTHR32004:SF1">
    <property type="entry name" value="TRNA LIGASE"/>
    <property type="match status" value="1"/>
</dbReference>
<dbReference type="OrthoDB" id="276239at2759"/>
<comment type="caution">
    <text evidence="6">The sequence shown here is derived from an EMBL/GenBank/DDBJ whole genome shotgun (WGS) entry which is preliminary data.</text>
</comment>
<dbReference type="STRING" id="92696.A0A4V2MXQ8"/>
<dbReference type="EC" id="6.5.1.3" evidence="1"/>
<gene>
    <name evidence="6" type="ORF">EIP91_000515</name>
</gene>
<comment type="similarity">
    <text evidence="1">Belongs to the TRL1 family.</text>
</comment>
<evidence type="ECO:0000313" key="6">
    <source>
        <dbReference type="EMBL" id="TCD71017.1"/>
    </source>
</evidence>
<feature type="domain" description="tRNA ligase phosphodiesterase" evidence="3">
    <location>
        <begin position="604"/>
        <end position="818"/>
    </location>
</feature>
<dbReference type="GO" id="GO:0006388">
    <property type="term" value="P:tRNA splicing, via endonucleolytic cleavage and ligation"/>
    <property type="evidence" value="ECO:0007669"/>
    <property type="project" value="UniProtKB-UniRule"/>
</dbReference>
<dbReference type="InterPro" id="IPR027417">
    <property type="entry name" value="P-loop_NTPase"/>
</dbReference>
<protein>
    <recommendedName>
        <fullName evidence="1">tRNA ligase</fullName>
        <ecNumber evidence="1">6.5.1.3</ecNumber>
    </recommendedName>
</protein>
<keyword evidence="1" id="KW-0436">Ligase</keyword>
<dbReference type="GO" id="GO:0005524">
    <property type="term" value="F:ATP binding"/>
    <property type="evidence" value="ECO:0007669"/>
    <property type="project" value="UniProtKB-UniRule"/>
</dbReference>
<evidence type="ECO:0000256" key="1">
    <source>
        <dbReference type="PIRNR" id="PIRNR019634"/>
    </source>
</evidence>
<dbReference type="SUPFAM" id="SSF52540">
    <property type="entry name" value="P-loop containing nucleoside triphosphate hydrolases"/>
    <property type="match status" value="1"/>
</dbReference>
<dbReference type="Pfam" id="PF08302">
    <property type="entry name" value="tRNA_lig_CPD"/>
    <property type="match status" value="1"/>
</dbReference>
<sequence length="828" mass="92959">MESDLASTFQKLSLSSDDDALVRDLFRISKKSPKLIRSSEDEAPADPRIKLRSWKMNEFKYYDIPSPFPTLARGLFTQEIKEEGYEQDPRNVKHRIVVRGYDKFFNIGEVPWTSWASLEQHTSPPYTLTLKSNGCIIFVAALTPKKLVVTSKHSLGNLTGTATESHAMVGARWLKKHLADAGKTEEQLAKHLWDKNWTAVAELCDDSFEEHVLPYSKDKTGLHLHGINSCTKEFHTQLQPVVDAFAREWGFIPTKSTVLPSIAEVKSFTEEIGKSGEWNGEALEGFVVRTHVSAQPPTKGSASADQSPYAPGSSFFFKVKFDEPYMMYRDWREVTKILLSKGAVMANVPKSKLRRKETKVYAEWVIREIQRDKDQFNEYQKGKGIIATRERFQKWLETEEGKKRMEGADANAGLQQTGGDEAPESKKFGKTIIVPVAIPGVGKTSLAVALKFLFGFGHTQSDDIQVRKAAPVFIKNVVGLLDSHDVVIADKNNHLRQHRTQLRDATKTMSPSVRLVALNWSHDLPPATIHRLCSTRIHSRGANHQTLRPDATNSYEDVLWMFLNQTQELQDDEVDDVIEMDLEEDLESALKRIVDRLVEILGLERPTTEKMGEAVSVIRGYAPSTSTTRELGKPSARQKASGPRYFGLVPEVDLQKLVGGLQLPESGKAFWEGLVKNKRLGERSPHVTIVHSKDLEGLNGELWNRCLALAPLNAPNTTLFSFRLGHLLWDGKVMAITITDLAVSTDEDVGDGEAEREKAKAAAVEFVVKLPEEIKQHLHLTVGTREKAIAPYEARLLVGRWRNGKKQGINEVELKDMWVKGALKGLFQ</sequence>
<keyword evidence="1" id="KW-0819">tRNA processing</keyword>
<dbReference type="AlphaFoldDB" id="A0A4V2MXQ8"/>
<evidence type="ECO:0000259" key="3">
    <source>
        <dbReference type="Pfam" id="PF08302"/>
    </source>
</evidence>
<dbReference type="Pfam" id="PF08303">
    <property type="entry name" value="tRNA_lig_kinase"/>
    <property type="match status" value="1"/>
</dbReference>
<dbReference type="Proteomes" id="UP000292702">
    <property type="component" value="Unassembled WGS sequence"/>
</dbReference>
<dbReference type="InterPro" id="IPR015965">
    <property type="entry name" value="tRNA_lig_PDEase"/>
</dbReference>
<dbReference type="InterPro" id="IPR015966">
    <property type="entry name" value="tRNA_lig_kin_fungi"/>
</dbReference>